<dbReference type="PANTHER" id="PTHR33567:SF3">
    <property type="entry name" value="CHROMATE ION TRANSPORTER (EUROFUNG)"/>
    <property type="match status" value="1"/>
</dbReference>
<keyword evidence="3" id="KW-1003">Cell membrane</keyword>
<evidence type="ECO:0000313" key="8">
    <source>
        <dbReference type="EMBL" id="AWW00092.1"/>
    </source>
</evidence>
<feature type="transmembrane region" description="Helical" evidence="7">
    <location>
        <begin position="152"/>
        <end position="174"/>
    </location>
</feature>
<comment type="subcellular location">
    <subcellularLocation>
        <location evidence="1">Cell membrane</location>
        <topology evidence="1">Multi-pass membrane protein</topology>
    </subcellularLocation>
</comment>
<feature type="transmembrane region" description="Helical" evidence="7">
    <location>
        <begin position="194"/>
        <end position="214"/>
    </location>
</feature>
<name>A0A2Z4GFZ5_9BACT</name>
<organism evidence="8 9">
    <name type="scientific">Arcticibacterium luteifluviistationis</name>
    <dbReference type="NCBI Taxonomy" id="1784714"/>
    <lineage>
        <taxon>Bacteria</taxon>
        <taxon>Pseudomonadati</taxon>
        <taxon>Bacteroidota</taxon>
        <taxon>Cytophagia</taxon>
        <taxon>Cytophagales</taxon>
        <taxon>Leadbetterellaceae</taxon>
        <taxon>Arcticibacterium</taxon>
    </lineage>
</organism>
<evidence type="ECO:0000256" key="3">
    <source>
        <dbReference type="ARBA" id="ARBA00022475"/>
    </source>
</evidence>
<dbReference type="KEGG" id="als:DJ013_18725"/>
<sequence length="391" mass="43087">MRKIRYFIFLRDVLTIALTGFGGPNVHLTLFIKYFVIRHKYLSEAELMELQALCQILPGPTSTQTLTAIGFKLGGPVLAIITLFVWILPATIIMAGAALGVSFIDKDLLLKMTRFIKPMGIAFIFYAAYVIGRKVIHSKTSWVLMVLGAGMAFLYRSPYITPALILLGGIVASFKFEEQEILDKSPIKIAWRNFILWAVIFGASITVGSITQNLPIRLFENFYRNGSLAFGGGHIMKPLLFNEFVEFKHYLSADEFLSGIAIAELVPGPTFSIASFVGSLSMRDWGVSGQILGAGVAAIGIFLPGILMIFFVIRFWNQLKQYRAVRASLEGINASSTGLTIAAGISLFETMSGDMMSVWTIIITFLVLITTKVPSYVIIMGGLFLGLVINY</sequence>
<evidence type="ECO:0000256" key="2">
    <source>
        <dbReference type="ARBA" id="ARBA00005262"/>
    </source>
</evidence>
<dbReference type="PANTHER" id="PTHR33567">
    <property type="entry name" value="CHROMATE ION TRANSPORTER (EUROFUNG)"/>
    <property type="match status" value="1"/>
</dbReference>
<dbReference type="InterPro" id="IPR014047">
    <property type="entry name" value="Chr_Tranpt_l_chain"/>
</dbReference>
<evidence type="ECO:0000256" key="6">
    <source>
        <dbReference type="ARBA" id="ARBA00023136"/>
    </source>
</evidence>
<reference evidence="8 9" key="1">
    <citation type="submission" date="2018-05" db="EMBL/GenBank/DDBJ databases">
        <title>Complete genome sequence of Arcticibacterium luteifluviistationis SM1504T, a cytophagaceae bacterium isolated from Arctic surface seawater.</title>
        <authorList>
            <person name="Li Y."/>
            <person name="Qin Q.-L."/>
        </authorList>
    </citation>
    <scope>NUCLEOTIDE SEQUENCE [LARGE SCALE GENOMIC DNA]</scope>
    <source>
        <strain evidence="8 9">SM1504</strain>
    </source>
</reference>
<dbReference type="GO" id="GO:0005886">
    <property type="term" value="C:plasma membrane"/>
    <property type="evidence" value="ECO:0007669"/>
    <property type="project" value="UniProtKB-SubCell"/>
</dbReference>
<dbReference type="AlphaFoldDB" id="A0A2Z4GFZ5"/>
<dbReference type="PIRSF" id="PIRSF004810">
    <property type="entry name" value="ChrA"/>
    <property type="match status" value="1"/>
</dbReference>
<feature type="transmembrane region" description="Helical" evidence="7">
    <location>
        <begin position="328"/>
        <end position="348"/>
    </location>
</feature>
<protein>
    <submittedName>
        <fullName evidence="8">Chromate transporter</fullName>
    </submittedName>
</protein>
<evidence type="ECO:0000256" key="5">
    <source>
        <dbReference type="ARBA" id="ARBA00022989"/>
    </source>
</evidence>
<feature type="transmembrane region" description="Helical" evidence="7">
    <location>
        <begin position="291"/>
        <end position="316"/>
    </location>
</feature>
<feature type="transmembrane region" description="Helical" evidence="7">
    <location>
        <begin position="115"/>
        <end position="132"/>
    </location>
</feature>
<accession>A0A2Z4GFZ5</accession>
<dbReference type="OrthoDB" id="9788907at2"/>
<proteinExistence type="inferred from homology"/>
<keyword evidence="9" id="KW-1185">Reference proteome</keyword>
<evidence type="ECO:0000256" key="1">
    <source>
        <dbReference type="ARBA" id="ARBA00004651"/>
    </source>
</evidence>
<gene>
    <name evidence="8" type="ORF">DJ013_18725</name>
</gene>
<evidence type="ECO:0000256" key="4">
    <source>
        <dbReference type="ARBA" id="ARBA00022692"/>
    </source>
</evidence>
<dbReference type="Proteomes" id="UP000249873">
    <property type="component" value="Chromosome"/>
</dbReference>
<dbReference type="EMBL" id="CP029480">
    <property type="protein sequence ID" value="AWW00092.1"/>
    <property type="molecule type" value="Genomic_DNA"/>
</dbReference>
<feature type="transmembrane region" description="Helical" evidence="7">
    <location>
        <begin position="77"/>
        <end position="103"/>
    </location>
</feature>
<feature type="transmembrane region" description="Helical" evidence="7">
    <location>
        <begin position="12"/>
        <end position="37"/>
    </location>
</feature>
<dbReference type="RefSeq" id="WP_111373459.1">
    <property type="nucleotide sequence ID" value="NZ_CP029480.1"/>
</dbReference>
<keyword evidence="5 7" id="KW-1133">Transmembrane helix</keyword>
<keyword evidence="6 7" id="KW-0472">Membrane</keyword>
<dbReference type="InterPro" id="IPR003370">
    <property type="entry name" value="Chromate_transpt"/>
</dbReference>
<keyword evidence="4 7" id="KW-0812">Transmembrane</keyword>
<feature type="transmembrane region" description="Helical" evidence="7">
    <location>
        <begin position="360"/>
        <end position="389"/>
    </location>
</feature>
<comment type="similarity">
    <text evidence="2">Belongs to the chromate ion transporter (CHR) (TC 2.A.51) family.</text>
</comment>
<evidence type="ECO:0000256" key="7">
    <source>
        <dbReference type="SAM" id="Phobius"/>
    </source>
</evidence>
<dbReference type="Pfam" id="PF02417">
    <property type="entry name" value="Chromate_transp"/>
    <property type="match status" value="2"/>
</dbReference>
<evidence type="ECO:0000313" key="9">
    <source>
        <dbReference type="Proteomes" id="UP000249873"/>
    </source>
</evidence>
<dbReference type="NCBIfam" id="TIGR00937">
    <property type="entry name" value="2A51"/>
    <property type="match status" value="1"/>
</dbReference>
<dbReference type="GO" id="GO:0015109">
    <property type="term" value="F:chromate transmembrane transporter activity"/>
    <property type="evidence" value="ECO:0007669"/>
    <property type="project" value="InterPro"/>
</dbReference>